<dbReference type="Proteomes" id="UP001500221">
    <property type="component" value="Unassembled WGS sequence"/>
</dbReference>
<evidence type="ECO:0008006" key="5">
    <source>
        <dbReference type="Google" id="ProtNLM"/>
    </source>
</evidence>
<proteinExistence type="predicted"/>
<gene>
    <name evidence="3" type="ORF">GCM10023340_20950</name>
</gene>
<evidence type="ECO:0000256" key="1">
    <source>
        <dbReference type="SAM" id="MobiDB-lite"/>
    </source>
</evidence>
<feature type="region of interest" description="Disordered" evidence="1">
    <location>
        <begin position="1"/>
        <end position="20"/>
    </location>
</feature>
<keyword evidence="2" id="KW-1133">Transmembrane helix</keyword>
<feature type="transmembrane region" description="Helical" evidence="2">
    <location>
        <begin position="39"/>
        <end position="58"/>
    </location>
</feature>
<evidence type="ECO:0000313" key="4">
    <source>
        <dbReference type="Proteomes" id="UP001500221"/>
    </source>
</evidence>
<dbReference type="RefSeq" id="WP_345458000.1">
    <property type="nucleotide sequence ID" value="NZ_BAABKG010000002.1"/>
</dbReference>
<keyword evidence="4" id="KW-1185">Reference proteome</keyword>
<reference evidence="4" key="1">
    <citation type="journal article" date="2019" name="Int. J. Syst. Evol. Microbiol.">
        <title>The Global Catalogue of Microorganisms (GCM) 10K type strain sequencing project: providing services to taxonomists for standard genome sequencing and annotation.</title>
        <authorList>
            <consortium name="The Broad Institute Genomics Platform"/>
            <consortium name="The Broad Institute Genome Sequencing Center for Infectious Disease"/>
            <person name="Wu L."/>
            <person name="Ma J."/>
        </authorList>
    </citation>
    <scope>NUCLEOTIDE SEQUENCE [LARGE SCALE GENOMIC DNA]</scope>
    <source>
        <strain evidence="4">JCM 18459</strain>
    </source>
</reference>
<dbReference type="EMBL" id="BAABKG010000002">
    <property type="protein sequence ID" value="GAA5147875.1"/>
    <property type="molecule type" value="Genomic_DNA"/>
</dbReference>
<keyword evidence="2" id="KW-0472">Membrane</keyword>
<protein>
    <recommendedName>
        <fullName evidence="5">DUF2530 domain-containing protein</fullName>
    </recommendedName>
</protein>
<name>A0ABP9PJW8_9ACTN</name>
<evidence type="ECO:0000313" key="3">
    <source>
        <dbReference type="EMBL" id="GAA5147875.1"/>
    </source>
</evidence>
<accession>A0ABP9PJW8</accession>
<keyword evidence="2" id="KW-0812">Transmembrane</keyword>
<feature type="transmembrane region" description="Helical" evidence="2">
    <location>
        <begin position="70"/>
        <end position="89"/>
    </location>
</feature>
<comment type="caution">
    <text evidence="3">The sequence shown here is derived from an EMBL/GenBank/DDBJ whole genome shotgun (WGS) entry which is preliminary data.</text>
</comment>
<sequence>MSEPTQPLGSPGAPGAPEETAVLPEADAARPGHRHPLSIGHLVMGVAFAGLVVTWALIVGDVVEGGDIRWLLPVPWVLAGVAGLVGLIARDRRHVGTRQVGWQGEESTMGR</sequence>
<evidence type="ECO:0000256" key="2">
    <source>
        <dbReference type="SAM" id="Phobius"/>
    </source>
</evidence>
<organism evidence="3 4">
    <name type="scientific">Nocardioides marinquilinus</name>
    <dbReference type="NCBI Taxonomy" id="1210400"/>
    <lineage>
        <taxon>Bacteria</taxon>
        <taxon>Bacillati</taxon>
        <taxon>Actinomycetota</taxon>
        <taxon>Actinomycetes</taxon>
        <taxon>Propionibacteriales</taxon>
        <taxon>Nocardioidaceae</taxon>
        <taxon>Nocardioides</taxon>
    </lineage>
</organism>